<evidence type="ECO:0000256" key="1">
    <source>
        <dbReference type="ARBA" id="ARBA00004651"/>
    </source>
</evidence>
<accession>A0ABY7JNN1</accession>
<keyword evidence="4 7" id="KW-0812">Transmembrane</keyword>
<protein>
    <submittedName>
        <fullName evidence="9">DMT family transporter</fullName>
    </submittedName>
</protein>
<feature type="transmembrane region" description="Helical" evidence="7">
    <location>
        <begin position="39"/>
        <end position="60"/>
    </location>
</feature>
<feature type="transmembrane region" description="Helical" evidence="7">
    <location>
        <begin position="99"/>
        <end position="118"/>
    </location>
</feature>
<evidence type="ECO:0000256" key="2">
    <source>
        <dbReference type="ARBA" id="ARBA00007362"/>
    </source>
</evidence>
<feature type="transmembrane region" description="Helical" evidence="7">
    <location>
        <begin position="152"/>
        <end position="171"/>
    </location>
</feature>
<feature type="domain" description="EamA" evidence="8">
    <location>
        <begin position="8"/>
        <end position="141"/>
    </location>
</feature>
<reference evidence="9" key="1">
    <citation type="submission" date="2022-12" db="EMBL/GenBank/DDBJ databases">
        <title>Peptostreptococcus.</title>
        <authorList>
            <person name="Lee S.H."/>
        </authorList>
    </citation>
    <scope>NUCLEOTIDE SEQUENCE</scope>
    <source>
        <strain evidence="9">CBA3647</strain>
    </source>
</reference>
<evidence type="ECO:0000313" key="10">
    <source>
        <dbReference type="Proteomes" id="UP001164187"/>
    </source>
</evidence>
<feature type="domain" description="EamA" evidence="8">
    <location>
        <begin position="153"/>
        <end position="293"/>
    </location>
</feature>
<dbReference type="Pfam" id="PF00892">
    <property type="entry name" value="EamA"/>
    <property type="match status" value="2"/>
</dbReference>
<gene>
    <name evidence="9" type="ORF">O0R46_05550</name>
</gene>
<evidence type="ECO:0000256" key="6">
    <source>
        <dbReference type="ARBA" id="ARBA00023136"/>
    </source>
</evidence>
<dbReference type="EMBL" id="CP114052">
    <property type="protein sequence ID" value="WAW14071.1"/>
    <property type="molecule type" value="Genomic_DNA"/>
</dbReference>
<proteinExistence type="inferred from homology"/>
<dbReference type="InterPro" id="IPR050638">
    <property type="entry name" value="AA-Vitamin_Transporters"/>
</dbReference>
<keyword evidence="3" id="KW-1003">Cell membrane</keyword>
<evidence type="ECO:0000259" key="8">
    <source>
        <dbReference type="Pfam" id="PF00892"/>
    </source>
</evidence>
<evidence type="ECO:0000256" key="7">
    <source>
        <dbReference type="SAM" id="Phobius"/>
    </source>
</evidence>
<dbReference type="InterPro" id="IPR037185">
    <property type="entry name" value="EmrE-like"/>
</dbReference>
<comment type="subcellular location">
    <subcellularLocation>
        <location evidence="1">Cell membrane</location>
        <topology evidence="1">Multi-pass membrane protein</topology>
    </subcellularLocation>
</comment>
<comment type="similarity">
    <text evidence="2">Belongs to the EamA transporter family.</text>
</comment>
<evidence type="ECO:0000256" key="5">
    <source>
        <dbReference type="ARBA" id="ARBA00022989"/>
    </source>
</evidence>
<evidence type="ECO:0000256" key="3">
    <source>
        <dbReference type="ARBA" id="ARBA00022475"/>
    </source>
</evidence>
<feature type="transmembrane region" description="Helical" evidence="7">
    <location>
        <begin position="253"/>
        <end position="272"/>
    </location>
</feature>
<dbReference type="Gene3D" id="1.10.3730.20">
    <property type="match status" value="1"/>
</dbReference>
<feature type="transmembrane region" description="Helical" evidence="7">
    <location>
        <begin position="7"/>
        <end position="27"/>
    </location>
</feature>
<sequence length="301" mass="31770">MNKNNLMIGSLCALGCEVLYGMSYIFTKQATQSASALSLLGWRFLLAFIVMNVLALMGIIKIRLKGKNLKPLLLVALFSPVIYFIGETFGISSTTASESGVFLACIPVASLITSTLILKKKPSKLQVAGILITLAGVILTVLAVGAASSLSITGYTFLMMAVISYALYCAFVDRAEQYTGAEITYMMLVAGAIVFVILAVAEGLVKGNLDQVAVLPFYNTGFLIAVLYQGIGCSVLAFFLSNVAIAKIGVNRTSSFIGVATVVSIIAGALLLKESFTLWQIVGAVVIIIGVYAANAKMVSV</sequence>
<feature type="transmembrane region" description="Helical" evidence="7">
    <location>
        <begin position="278"/>
        <end position="295"/>
    </location>
</feature>
<organism evidence="9 10">
    <name type="scientific">Peptostreptococcus equinus</name>
    <dbReference type="NCBI Taxonomy" id="3003601"/>
    <lineage>
        <taxon>Bacteria</taxon>
        <taxon>Bacillati</taxon>
        <taxon>Bacillota</taxon>
        <taxon>Clostridia</taxon>
        <taxon>Peptostreptococcales</taxon>
        <taxon>Peptostreptococcaceae</taxon>
        <taxon>Peptostreptococcus</taxon>
    </lineage>
</organism>
<feature type="transmembrane region" description="Helical" evidence="7">
    <location>
        <begin position="72"/>
        <end position="93"/>
    </location>
</feature>
<keyword evidence="10" id="KW-1185">Reference proteome</keyword>
<name>A0ABY7JNN1_9FIRM</name>
<evidence type="ECO:0000256" key="4">
    <source>
        <dbReference type="ARBA" id="ARBA00022692"/>
    </source>
</evidence>
<evidence type="ECO:0000313" key="9">
    <source>
        <dbReference type="EMBL" id="WAW14071.1"/>
    </source>
</evidence>
<feature type="transmembrane region" description="Helical" evidence="7">
    <location>
        <begin position="183"/>
        <end position="201"/>
    </location>
</feature>
<dbReference type="PANTHER" id="PTHR32322">
    <property type="entry name" value="INNER MEMBRANE TRANSPORTER"/>
    <property type="match status" value="1"/>
</dbReference>
<feature type="transmembrane region" description="Helical" evidence="7">
    <location>
        <begin position="125"/>
        <end position="146"/>
    </location>
</feature>
<keyword evidence="5 7" id="KW-1133">Transmembrane helix</keyword>
<dbReference type="PANTHER" id="PTHR32322:SF18">
    <property type="entry name" value="S-ADENOSYLMETHIONINE_S-ADENOSYLHOMOCYSTEINE TRANSPORTER"/>
    <property type="match status" value="1"/>
</dbReference>
<dbReference type="SUPFAM" id="SSF103481">
    <property type="entry name" value="Multidrug resistance efflux transporter EmrE"/>
    <property type="match status" value="2"/>
</dbReference>
<keyword evidence="6 7" id="KW-0472">Membrane</keyword>
<feature type="transmembrane region" description="Helical" evidence="7">
    <location>
        <begin position="221"/>
        <end position="241"/>
    </location>
</feature>
<dbReference type="RefSeq" id="WP_269310733.1">
    <property type="nucleotide sequence ID" value="NZ_CP114052.1"/>
</dbReference>
<dbReference type="InterPro" id="IPR000620">
    <property type="entry name" value="EamA_dom"/>
</dbReference>
<dbReference type="Proteomes" id="UP001164187">
    <property type="component" value="Chromosome"/>
</dbReference>